<dbReference type="InterPro" id="IPR023827">
    <property type="entry name" value="Peptidase_S8_Asp-AS"/>
</dbReference>
<feature type="chain" id="PRO_5045763666" evidence="7">
    <location>
        <begin position="22"/>
        <end position="611"/>
    </location>
</feature>
<evidence type="ECO:0000256" key="1">
    <source>
        <dbReference type="ARBA" id="ARBA00011073"/>
    </source>
</evidence>
<dbReference type="InterPro" id="IPR015500">
    <property type="entry name" value="Peptidase_S8_subtilisin-rel"/>
</dbReference>
<dbReference type="PROSITE" id="PS00137">
    <property type="entry name" value="SUBTILASE_HIS"/>
    <property type="match status" value="1"/>
</dbReference>
<dbReference type="Gene3D" id="3.40.50.200">
    <property type="entry name" value="Peptidase S8/S53 domain"/>
    <property type="match status" value="1"/>
</dbReference>
<dbReference type="Pfam" id="PF05922">
    <property type="entry name" value="Inhibitor_I9"/>
    <property type="match status" value="1"/>
</dbReference>
<dbReference type="SUPFAM" id="SSF49313">
    <property type="entry name" value="Cadherin-like"/>
    <property type="match status" value="1"/>
</dbReference>
<dbReference type="InterPro" id="IPR013783">
    <property type="entry name" value="Ig-like_fold"/>
</dbReference>
<evidence type="ECO:0000259" key="8">
    <source>
        <dbReference type="Pfam" id="PF00082"/>
    </source>
</evidence>
<dbReference type="Pfam" id="PF05345">
    <property type="entry name" value="He_PIG"/>
    <property type="match status" value="1"/>
</dbReference>
<dbReference type="Gene3D" id="3.30.70.80">
    <property type="entry name" value="Peptidase S8 propeptide/proteinase inhibitor I9"/>
    <property type="match status" value="1"/>
</dbReference>
<dbReference type="InterPro" id="IPR036852">
    <property type="entry name" value="Peptidase_S8/S53_dom_sf"/>
</dbReference>
<dbReference type="PANTHER" id="PTHR43806:SF11">
    <property type="entry name" value="CEREVISIN-RELATED"/>
    <property type="match status" value="1"/>
</dbReference>
<comment type="caution">
    <text evidence="10">The sequence shown here is derived from an EMBL/GenBank/DDBJ whole genome shotgun (WGS) entry which is preliminary data.</text>
</comment>
<evidence type="ECO:0000259" key="9">
    <source>
        <dbReference type="Pfam" id="PF05922"/>
    </source>
</evidence>
<feature type="domain" description="Inhibitor I9" evidence="9">
    <location>
        <begin position="41"/>
        <end position="87"/>
    </location>
</feature>
<dbReference type="InterPro" id="IPR050131">
    <property type="entry name" value="Peptidase_S8_subtilisin-like"/>
</dbReference>
<dbReference type="EMBL" id="JAMTCO010000002">
    <property type="protein sequence ID" value="MCP2268145.1"/>
    <property type="molecule type" value="Genomic_DNA"/>
</dbReference>
<gene>
    <name evidence="10" type="ORF">LV75_000631</name>
</gene>
<dbReference type="Gene3D" id="2.60.120.260">
    <property type="entry name" value="Galactose-binding domain-like"/>
    <property type="match status" value="1"/>
</dbReference>
<name>A0ABT1I6A2_9PSEU</name>
<dbReference type="InterPro" id="IPR022398">
    <property type="entry name" value="Peptidase_S8_His-AS"/>
</dbReference>
<evidence type="ECO:0000256" key="5">
    <source>
        <dbReference type="PROSITE-ProRule" id="PRU01240"/>
    </source>
</evidence>
<evidence type="ECO:0000256" key="6">
    <source>
        <dbReference type="RuleBase" id="RU003355"/>
    </source>
</evidence>
<protein>
    <submittedName>
        <fullName evidence="10">Serine protease, subtilisin family</fullName>
    </submittedName>
</protein>
<evidence type="ECO:0000256" key="2">
    <source>
        <dbReference type="ARBA" id="ARBA00022670"/>
    </source>
</evidence>
<reference evidence="10 11" key="1">
    <citation type="submission" date="2022-06" db="EMBL/GenBank/DDBJ databases">
        <title>Genomic Encyclopedia of Archaeal and Bacterial Type Strains, Phase II (KMG-II): from individual species to whole genera.</title>
        <authorList>
            <person name="Goeker M."/>
        </authorList>
    </citation>
    <scope>NUCLEOTIDE SEQUENCE [LARGE SCALE GENOMIC DNA]</scope>
    <source>
        <strain evidence="10 11">DSM 44255</strain>
    </source>
</reference>
<evidence type="ECO:0000313" key="11">
    <source>
        <dbReference type="Proteomes" id="UP001205185"/>
    </source>
</evidence>
<evidence type="ECO:0000313" key="10">
    <source>
        <dbReference type="EMBL" id="MCP2268145.1"/>
    </source>
</evidence>
<dbReference type="GO" id="GO:0006508">
    <property type="term" value="P:proteolysis"/>
    <property type="evidence" value="ECO:0007669"/>
    <property type="project" value="UniProtKB-KW"/>
</dbReference>
<organism evidence="10 11">
    <name type="scientific">Actinokineospora diospyrosa</name>
    <dbReference type="NCBI Taxonomy" id="103728"/>
    <lineage>
        <taxon>Bacteria</taxon>
        <taxon>Bacillati</taxon>
        <taxon>Actinomycetota</taxon>
        <taxon>Actinomycetes</taxon>
        <taxon>Pseudonocardiales</taxon>
        <taxon>Pseudonocardiaceae</taxon>
        <taxon>Actinokineospora</taxon>
    </lineage>
</organism>
<keyword evidence="3 5" id="KW-0378">Hydrolase</keyword>
<keyword evidence="4 5" id="KW-0720">Serine protease</keyword>
<dbReference type="PROSITE" id="PS00136">
    <property type="entry name" value="SUBTILASE_ASP"/>
    <property type="match status" value="1"/>
</dbReference>
<feature type="active site" description="Charge relay system" evidence="5">
    <location>
        <position position="160"/>
    </location>
</feature>
<dbReference type="Gene3D" id="2.60.40.10">
    <property type="entry name" value="Immunoglobulins"/>
    <property type="match status" value="1"/>
</dbReference>
<proteinExistence type="inferred from homology"/>
<dbReference type="InterPro" id="IPR034193">
    <property type="entry name" value="PCSK9_ProteinaseK-like"/>
</dbReference>
<feature type="active site" description="Charge relay system" evidence="5">
    <location>
        <position position="128"/>
    </location>
</feature>
<dbReference type="Proteomes" id="UP001205185">
    <property type="component" value="Unassembled WGS sequence"/>
</dbReference>
<dbReference type="PROSITE" id="PS51892">
    <property type="entry name" value="SUBTILASE"/>
    <property type="match status" value="1"/>
</dbReference>
<evidence type="ECO:0000256" key="3">
    <source>
        <dbReference type="ARBA" id="ARBA00022801"/>
    </source>
</evidence>
<dbReference type="PRINTS" id="PR00723">
    <property type="entry name" value="SUBTILISIN"/>
</dbReference>
<dbReference type="PROSITE" id="PS00138">
    <property type="entry name" value="SUBTILASE_SER"/>
    <property type="match status" value="1"/>
</dbReference>
<feature type="active site" description="Charge relay system" evidence="5">
    <location>
        <position position="313"/>
    </location>
</feature>
<accession>A0ABT1I6A2</accession>
<keyword evidence="2 5" id="KW-0645">Protease</keyword>
<keyword evidence="7" id="KW-0732">Signal</keyword>
<dbReference type="RefSeq" id="WP_253885086.1">
    <property type="nucleotide sequence ID" value="NZ_BAAAVB010000006.1"/>
</dbReference>
<evidence type="ECO:0000256" key="4">
    <source>
        <dbReference type="ARBA" id="ARBA00022825"/>
    </source>
</evidence>
<dbReference type="InterPro" id="IPR023828">
    <property type="entry name" value="Peptidase_S8_Ser-AS"/>
</dbReference>
<dbReference type="SUPFAM" id="SSF52743">
    <property type="entry name" value="Subtilisin-like"/>
    <property type="match status" value="1"/>
</dbReference>
<dbReference type="InterPro" id="IPR000209">
    <property type="entry name" value="Peptidase_S8/S53_dom"/>
</dbReference>
<feature type="signal peptide" evidence="7">
    <location>
        <begin position="1"/>
        <end position="21"/>
    </location>
</feature>
<dbReference type="PANTHER" id="PTHR43806">
    <property type="entry name" value="PEPTIDASE S8"/>
    <property type="match status" value="1"/>
</dbReference>
<evidence type="ECO:0000256" key="7">
    <source>
        <dbReference type="SAM" id="SignalP"/>
    </source>
</evidence>
<dbReference type="Pfam" id="PF00082">
    <property type="entry name" value="Peptidase_S8"/>
    <property type="match status" value="1"/>
</dbReference>
<keyword evidence="11" id="KW-1185">Reference proteome</keyword>
<dbReference type="SUPFAM" id="SSF54897">
    <property type="entry name" value="Protease propeptides/inhibitors"/>
    <property type="match status" value="1"/>
</dbReference>
<feature type="domain" description="Peptidase S8/S53" evidence="8">
    <location>
        <begin position="125"/>
        <end position="349"/>
    </location>
</feature>
<dbReference type="InterPro" id="IPR037045">
    <property type="entry name" value="S8pro/Inhibitor_I9_sf"/>
</dbReference>
<dbReference type="CDD" id="cd04077">
    <property type="entry name" value="Peptidases_S8_PCSK9_ProteinaseK_like"/>
    <property type="match status" value="1"/>
</dbReference>
<dbReference type="GO" id="GO:0008233">
    <property type="term" value="F:peptidase activity"/>
    <property type="evidence" value="ECO:0007669"/>
    <property type="project" value="UniProtKB-KW"/>
</dbReference>
<sequence>MRRLFTLVVAVAALSAGMVPAAAEGGTNDYLVVLKDGHSPTRYAAKAKRTFSRAVNGFSAELTGRQARELAADPAVASVQPNRVVRADTTQTNPPSWGLDRIDQSGGELDDAYTYNTTASNVTAYIIDTGIYTANTDFGGRAVWGTNTSGDGKDADCHGHGTHVAGTVGGTGHGVAKGVRLVAVKVLDCRGNGTTESVVAGIDWVIAHHTSGPAVANLSLGGDPDPVLDGAIQRLIADGVSTVVSAGNDNGDACAQSPARTAEAITVGSSSEGDARSSYSNTGTCVDLFAPGEYITSAWTGYPSATNTISGTSMAAPHATGAAALLLAVDPATTPAQIASHIVLEATPNKVTNAGTGSPNKLLIVGTGSRPGYPVVPNPGYRAQRTGTPMTIQLSAAGGTAPYTWSAAGLPTGTSIGAGTGLISGTPTQTLVNSTITVSAKDKANRTTTVRFQATVVPPGWTCPSGGQKFLNPGFENGDTDWWSSGYYIDRYTGAEAPRTGSWAAKIPTFGSLGNKITQTVTIPRECAWSTLTFWAKVTNASPDTWDRLVVQTDERELASFPAKGAPAGYKQYTVDLSGFAGKTVRLWFDGWGDTANVANFILDDLAVNAR</sequence>
<comment type="similarity">
    <text evidence="1 5 6">Belongs to the peptidase S8 family.</text>
</comment>
<dbReference type="InterPro" id="IPR010259">
    <property type="entry name" value="S8pro/Inhibitor_I9"/>
</dbReference>
<dbReference type="InterPro" id="IPR015919">
    <property type="entry name" value="Cadherin-like_sf"/>
</dbReference>